<dbReference type="SUPFAM" id="SSF52540">
    <property type="entry name" value="P-loop containing nucleoside triphosphate hydrolases"/>
    <property type="match status" value="1"/>
</dbReference>
<dbReference type="PROSITE" id="PS50893">
    <property type="entry name" value="ABC_TRANSPORTER_2"/>
    <property type="match status" value="1"/>
</dbReference>
<dbReference type="PANTHER" id="PTHR43394">
    <property type="entry name" value="ATP-DEPENDENT PERMEASE MDL1, MITOCHONDRIAL"/>
    <property type="match status" value="1"/>
</dbReference>
<keyword evidence="2 7" id="KW-0812">Transmembrane</keyword>
<evidence type="ECO:0000313" key="10">
    <source>
        <dbReference type="EMBL" id="WNM58511.1"/>
    </source>
</evidence>
<feature type="transmembrane region" description="Helical" evidence="7">
    <location>
        <begin position="57"/>
        <end position="79"/>
    </location>
</feature>
<organism evidence="10 11">
    <name type="scientific">Candidatus Nitrospira allomarina</name>
    <dbReference type="NCBI Taxonomy" id="3020900"/>
    <lineage>
        <taxon>Bacteria</taxon>
        <taxon>Pseudomonadati</taxon>
        <taxon>Nitrospirota</taxon>
        <taxon>Nitrospiria</taxon>
        <taxon>Nitrospirales</taxon>
        <taxon>Nitrospiraceae</taxon>
        <taxon>Nitrospira</taxon>
    </lineage>
</organism>
<dbReference type="AlphaFoldDB" id="A0AA96GIW9"/>
<dbReference type="EMBL" id="CP116967">
    <property type="protein sequence ID" value="WNM58511.1"/>
    <property type="molecule type" value="Genomic_DNA"/>
</dbReference>
<comment type="subcellular location">
    <subcellularLocation>
        <location evidence="1">Cell membrane</location>
        <topology evidence="1">Multi-pass membrane protein</topology>
    </subcellularLocation>
</comment>
<keyword evidence="4 10" id="KW-0067">ATP-binding</keyword>
<dbReference type="PROSITE" id="PS51257">
    <property type="entry name" value="PROKAR_LIPOPROTEIN"/>
    <property type="match status" value="1"/>
</dbReference>
<feature type="transmembrane region" description="Helical" evidence="7">
    <location>
        <begin position="275"/>
        <end position="296"/>
    </location>
</feature>
<evidence type="ECO:0000256" key="7">
    <source>
        <dbReference type="SAM" id="Phobius"/>
    </source>
</evidence>
<dbReference type="PROSITE" id="PS50929">
    <property type="entry name" value="ABC_TM1F"/>
    <property type="match status" value="1"/>
</dbReference>
<dbReference type="InterPro" id="IPR027417">
    <property type="entry name" value="P-loop_NTPase"/>
</dbReference>
<keyword evidence="5 7" id="KW-1133">Transmembrane helix</keyword>
<dbReference type="FunFam" id="3.40.50.300:FF:000218">
    <property type="entry name" value="Multidrug ABC transporter ATP-binding protein"/>
    <property type="match status" value="1"/>
</dbReference>
<evidence type="ECO:0000256" key="4">
    <source>
        <dbReference type="ARBA" id="ARBA00022840"/>
    </source>
</evidence>
<dbReference type="InterPro" id="IPR011527">
    <property type="entry name" value="ABC1_TM_dom"/>
</dbReference>
<feature type="transmembrane region" description="Helical" evidence="7">
    <location>
        <begin position="14"/>
        <end position="36"/>
    </location>
</feature>
<feature type="transmembrane region" description="Helical" evidence="7">
    <location>
        <begin position="144"/>
        <end position="172"/>
    </location>
</feature>
<sequence length="588" mass="65096">MNYLSRFIPFLRPYLMPMVGAGVLVMGVAACNLLLIRLGGTLWDLITVQRDLPKLTSMVWVFVGLVIGQGLLSMAHSYLTALASQHVMADFRTHVFSHLHRLSLNFFAKRRTGELISRLMNDVGVIQNLLTETPMDALKHLVTIIGGVGFLLVMNWRLCVLILIVLPLLAIVARMFGRRLKFLSMQIQDQTAHVTTLIEEVVSGIRVVKSFVQGKREDARFRSAVETLLATTMKRTAVLAVFVPVITFCTFVMAIGVLWYGGKQVIEGQLSPGELFAFVLFAGILIGPFGSAARMFSQVKEVQGAMTRVFELLDTPLEIHDSPMAKALWPIHGKVEFDRVQFGYEGRSPVLDAVSFSIQAGECVALVGPTGAGKTTIVNLLHRFYDPTAGRVLIDGHDLKSIQVESLYQQLALVPQETLLFGGTIADNIRYGRADAPESDMIEASRRANAHEFIQLLPDGYDTILGEKGINLSGGQRQRIAIARALLKDPRILILDEATSALDSQSESLVQSALTELMKGRTTLMIAHRFSSIQRAHRILVLHKGTIVEEGQHEELLAKRGLYHHLYTLREVEGITEPLEDSAQPLSQ</sequence>
<accession>A0AA96GIW9</accession>
<dbReference type="Pfam" id="PF00005">
    <property type="entry name" value="ABC_tran"/>
    <property type="match status" value="1"/>
</dbReference>
<dbReference type="InterPro" id="IPR039421">
    <property type="entry name" value="Type_1_exporter"/>
</dbReference>
<feature type="domain" description="ABC transporter" evidence="8">
    <location>
        <begin position="335"/>
        <end position="569"/>
    </location>
</feature>
<dbReference type="GO" id="GO:0005524">
    <property type="term" value="F:ATP binding"/>
    <property type="evidence" value="ECO:0007669"/>
    <property type="project" value="UniProtKB-KW"/>
</dbReference>
<dbReference type="InterPro" id="IPR003439">
    <property type="entry name" value="ABC_transporter-like_ATP-bd"/>
</dbReference>
<evidence type="ECO:0000256" key="3">
    <source>
        <dbReference type="ARBA" id="ARBA00022741"/>
    </source>
</evidence>
<dbReference type="CDD" id="cd18576">
    <property type="entry name" value="ABC_6TM_bac_exporter_ABCB8_10_like"/>
    <property type="match status" value="1"/>
</dbReference>
<feature type="transmembrane region" description="Helical" evidence="7">
    <location>
        <begin position="237"/>
        <end position="260"/>
    </location>
</feature>
<evidence type="ECO:0000259" key="8">
    <source>
        <dbReference type="PROSITE" id="PS50893"/>
    </source>
</evidence>
<keyword evidence="6 7" id="KW-0472">Membrane</keyword>
<evidence type="ECO:0000313" key="11">
    <source>
        <dbReference type="Proteomes" id="UP001302719"/>
    </source>
</evidence>
<dbReference type="RefSeq" id="WP_312644450.1">
    <property type="nucleotide sequence ID" value="NZ_CP116967.1"/>
</dbReference>
<dbReference type="PANTHER" id="PTHR43394:SF1">
    <property type="entry name" value="ATP-BINDING CASSETTE SUB-FAMILY B MEMBER 10, MITOCHONDRIAL"/>
    <property type="match status" value="1"/>
</dbReference>
<evidence type="ECO:0000259" key="9">
    <source>
        <dbReference type="PROSITE" id="PS50929"/>
    </source>
</evidence>
<dbReference type="GO" id="GO:0016887">
    <property type="term" value="F:ATP hydrolysis activity"/>
    <property type="evidence" value="ECO:0007669"/>
    <property type="project" value="InterPro"/>
</dbReference>
<protein>
    <submittedName>
        <fullName evidence="10">ABC transporter ATP-binding protein</fullName>
    </submittedName>
</protein>
<dbReference type="Gene3D" id="1.20.1560.10">
    <property type="entry name" value="ABC transporter type 1, transmembrane domain"/>
    <property type="match status" value="1"/>
</dbReference>
<dbReference type="Pfam" id="PF00664">
    <property type="entry name" value="ABC_membrane"/>
    <property type="match status" value="1"/>
</dbReference>
<evidence type="ECO:0000256" key="6">
    <source>
        <dbReference type="ARBA" id="ARBA00023136"/>
    </source>
</evidence>
<name>A0AA96GIW9_9BACT</name>
<evidence type="ECO:0000256" key="5">
    <source>
        <dbReference type="ARBA" id="ARBA00022989"/>
    </source>
</evidence>
<dbReference type="Proteomes" id="UP001302719">
    <property type="component" value="Chromosome"/>
</dbReference>
<feature type="domain" description="ABC transmembrane type-1" evidence="9">
    <location>
        <begin position="19"/>
        <end position="301"/>
    </location>
</feature>
<dbReference type="InterPro" id="IPR017871">
    <property type="entry name" value="ABC_transporter-like_CS"/>
</dbReference>
<evidence type="ECO:0000256" key="1">
    <source>
        <dbReference type="ARBA" id="ARBA00004651"/>
    </source>
</evidence>
<dbReference type="KEGG" id="nall:PP769_01745"/>
<dbReference type="PROSITE" id="PS00211">
    <property type="entry name" value="ABC_TRANSPORTER_1"/>
    <property type="match status" value="1"/>
</dbReference>
<dbReference type="GO" id="GO:0005886">
    <property type="term" value="C:plasma membrane"/>
    <property type="evidence" value="ECO:0007669"/>
    <property type="project" value="UniProtKB-SubCell"/>
</dbReference>
<dbReference type="SMART" id="SM00382">
    <property type="entry name" value="AAA"/>
    <property type="match status" value="1"/>
</dbReference>
<evidence type="ECO:0000256" key="2">
    <source>
        <dbReference type="ARBA" id="ARBA00022692"/>
    </source>
</evidence>
<dbReference type="InterPro" id="IPR003593">
    <property type="entry name" value="AAA+_ATPase"/>
</dbReference>
<dbReference type="Gene3D" id="3.40.50.300">
    <property type="entry name" value="P-loop containing nucleotide triphosphate hydrolases"/>
    <property type="match status" value="1"/>
</dbReference>
<dbReference type="InterPro" id="IPR036640">
    <property type="entry name" value="ABC1_TM_sf"/>
</dbReference>
<dbReference type="SUPFAM" id="SSF90123">
    <property type="entry name" value="ABC transporter transmembrane region"/>
    <property type="match status" value="1"/>
</dbReference>
<proteinExistence type="predicted"/>
<keyword evidence="3" id="KW-0547">Nucleotide-binding</keyword>
<gene>
    <name evidence="10" type="ORF">PP769_01745</name>
</gene>
<dbReference type="GO" id="GO:0015421">
    <property type="term" value="F:ABC-type oligopeptide transporter activity"/>
    <property type="evidence" value="ECO:0007669"/>
    <property type="project" value="TreeGrafter"/>
</dbReference>
<keyword evidence="11" id="KW-1185">Reference proteome</keyword>
<reference evidence="10 11" key="1">
    <citation type="submission" date="2023-01" db="EMBL/GenBank/DDBJ databases">
        <title>Cultivation and genomic characterization of new, ubiquitous marine nitrite-oxidizing bacteria from the Nitrospirales.</title>
        <authorList>
            <person name="Mueller A.J."/>
            <person name="Daebeler A."/>
            <person name="Herbold C.W."/>
            <person name="Kirkegaard R.H."/>
            <person name="Daims H."/>
        </authorList>
    </citation>
    <scope>NUCLEOTIDE SEQUENCE [LARGE SCALE GENOMIC DNA]</scope>
    <source>
        <strain evidence="10 11">VA</strain>
    </source>
</reference>